<gene>
    <name evidence="2" type="ORF">APZ00_15455</name>
</gene>
<dbReference type="EMBL" id="CP013068">
    <property type="protein sequence ID" value="ALV28290.1"/>
    <property type="molecule type" value="Genomic_DNA"/>
</dbReference>
<organism evidence="2 3">
    <name type="scientific">Pannonibacter phragmitetus</name>
    <dbReference type="NCBI Taxonomy" id="121719"/>
    <lineage>
        <taxon>Bacteria</taxon>
        <taxon>Pseudomonadati</taxon>
        <taxon>Pseudomonadota</taxon>
        <taxon>Alphaproteobacteria</taxon>
        <taxon>Hyphomicrobiales</taxon>
        <taxon>Stappiaceae</taxon>
        <taxon>Pannonibacter</taxon>
    </lineage>
</organism>
<evidence type="ECO:0000313" key="3">
    <source>
        <dbReference type="Proteomes" id="UP000064921"/>
    </source>
</evidence>
<reference evidence="2 3" key="1">
    <citation type="submission" date="2015-10" db="EMBL/GenBank/DDBJ databases">
        <title>The world's first case of liver abscess caused by Pannonibacter phragmitetus.</title>
        <authorList>
            <person name="Ming D."/>
            <person name="Wang M."/>
            <person name="Zhou Y."/>
            <person name="Jiang T."/>
            <person name="Hu S."/>
        </authorList>
    </citation>
    <scope>NUCLEOTIDE SEQUENCE [LARGE SCALE GENOMIC DNA]</scope>
    <source>
        <strain evidence="2 3">31801</strain>
    </source>
</reference>
<protein>
    <submittedName>
        <fullName evidence="2">Uncharacterized protein</fullName>
    </submittedName>
</protein>
<feature type="transmembrane region" description="Helical" evidence="1">
    <location>
        <begin position="96"/>
        <end position="116"/>
    </location>
</feature>
<evidence type="ECO:0000256" key="1">
    <source>
        <dbReference type="SAM" id="Phobius"/>
    </source>
</evidence>
<name>A0A0U3P683_9HYPH</name>
<keyword evidence="1" id="KW-0472">Membrane</keyword>
<dbReference type="AlphaFoldDB" id="A0A0U3P683"/>
<accession>A0A0U3P683</accession>
<keyword evidence="3" id="KW-1185">Reference proteome</keyword>
<dbReference type="STRING" id="121719.APZ00_15455"/>
<feature type="transmembrane region" description="Helical" evidence="1">
    <location>
        <begin position="43"/>
        <end position="61"/>
    </location>
</feature>
<evidence type="ECO:0000313" key="2">
    <source>
        <dbReference type="EMBL" id="ALV28290.1"/>
    </source>
</evidence>
<dbReference type="KEGG" id="pphr:APZ00_15455"/>
<feature type="transmembrane region" description="Helical" evidence="1">
    <location>
        <begin position="68"/>
        <end position="90"/>
    </location>
</feature>
<dbReference type="RefSeq" id="WP_058899476.1">
    <property type="nucleotide sequence ID" value="NZ_CP013068.1"/>
</dbReference>
<dbReference type="Proteomes" id="UP000064921">
    <property type="component" value="Chromosome"/>
</dbReference>
<keyword evidence="1" id="KW-1133">Transmembrane helix</keyword>
<proteinExistence type="predicted"/>
<keyword evidence="1" id="KW-0812">Transmembrane</keyword>
<sequence length="130" mass="13325">MPFLSLKTILLADAAACLAMGALLIAGASPLAAVTEIPAALSTWAGVLLLPVAAFIAAAAFRFSHMTAMAGIIILGNIAWIVASMALLVMDLIAPNAFGTAFIIAQALAVAVLTWLETKAVARRFHAHSA</sequence>